<sequence>MFEYIRSHQRLMMLLLLLIIFPSFAFFGLESYMGMGDARDTVAKVDGKEISQQELDNAQREQAERMRQMFGGQFDSSMLDTPEARKEILDDLIARRVLAAEARRNALTVSDRSLQQTIAGMGGLTLPDGRFDLERYKALLAAQGMTPEMFEASLRQDMAIQQVNAAIQNTAFAPVSLAQRLSELNEQEREAQQLVFKAADYAKQVEVTDEALQSYYAQSNEFNVPERVKAEYVVLSADALTSQITVSDADIESYYEQNKSHYGTPEQRRASHILIAVDKNAPQAEQTAAKEKAEKLLAEVKQNPQQFAELAKQNSDDPGSAERGGDLDFFSPGMMVKPFEDAAFKLKQNEISDLVQSDFGYHIIKVTAIKQAAARPLAEVKNEIGNEIRKQLVAKKFAETAEVFNDTVYEQSESLKAVADKLQLKIQTVDNLSRQADRNAGDAPYNNQRFLSALFADDSLRNKRNTEAVEVAPNTLIAGRVAEYTPASKRPFEQVKAAVRERVIQRDAMALAKAAGEAKLAALKEKDDAAGFGATQTFSRARAQGVNPALFVAVMKADTGTLPSYAGVELPNQGYTVIRLTRVVQPTNIDTAKRDAEKQQIAEVLAEEETLAYIEALKERAKVKILKPIAAKSQDGEQE</sequence>
<dbReference type="PANTHER" id="PTHR47529">
    <property type="entry name" value="PEPTIDYL-PROLYL CIS-TRANS ISOMERASE D"/>
    <property type="match status" value="1"/>
</dbReference>
<dbReference type="Gene3D" id="3.10.50.40">
    <property type="match status" value="1"/>
</dbReference>
<gene>
    <name evidence="13" type="ORF">GCM10007205_07440</name>
</gene>
<evidence type="ECO:0000256" key="8">
    <source>
        <dbReference type="ARBA" id="ARBA00038408"/>
    </source>
</evidence>
<organism evidence="13 14">
    <name type="scientific">Oxalicibacterium flavum</name>
    <dbReference type="NCBI Taxonomy" id="179467"/>
    <lineage>
        <taxon>Bacteria</taxon>
        <taxon>Pseudomonadati</taxon>
        <taxon>Pseudomonadota</taxon>
        <taxon>Betaproteobacteria</taxon>
        <taxon>Burkholderiales</taxon>
        <taxon>Oxalobacteraceae</taxon>
        <taxon>Oxalicibacterium</taxon>
    </lineage>
</organism>
<evidence type="ECO:0000256" key="1">
    <source>
        <dbReference type="ARBA" id="ARBA00004382"/>
    </source>
</evidence>
<dbReference type="InterPro" id="IPR046357">
    <property type="entry name" value="PPIase_dom_sf"/>
</dbReference>
<keyword evidence="11 13" id="KW-0413">Isomerase</keyword>
<dbReference type="PANTHER" id="PTHR47529:SF1">
    <property type="entry name" value="PERIPLASMIC CHAPERONE PPID"/>
    <property type="match status" value="1"/>
</dbReference>
<feature type="domain" description="PpiC" evidence="12">
    <location>
        <begin position="265"/>
        <end position="368"/>
    </location>
</feature>
<evidence type="ECO:0000313" key="13">
    <source>
        <dbReference type="EMBL" id="GGC00644.1"/>
    </source>
</evidence>
<evidence type="ECO:0000256" key="4">
    <source>
        <dbReference type="ARBA" id="ARBA00022692"/>
    </source>
</evidence>
<evidence type="ECO:0000256" key="10">
    <source>
        <dbReference type="ARBA" id="ARBA00042775"/>
    </source>
</evidence>
<dbReference type="GO" id="GO:0005886">
    <property type="term" value="C:plasma membrane"/>
    <property type="evidence" value="ECO:0007669"/>
    <property type="project" value="UniProtKB-SubCell"/>
</dbReference>
<keyword evidence="11" id="KW-0697">Rotamase</keyword>
<reference evidence="13" key="2">
    <citation type="submission" date="2020-09" db="EMBL/GenBank/DDBJ databases">
        <authorList>
            <person name="Sun Q."/>
            <person name="Sedlacek I."/>
        </authorList>
    </citation>
    <scope>NUCLEOTIDE SEQUENCE</scope>
    <source>
        <strain evidence="13">CCM 7086</strain>
    </source>
</reference>
<keyword evidence="4" id="KW-0812">Transmembrane</keyword>
<dbReference type="RefSeq" id="WP_188394866.1">
    <property type="nucleotide sequence ID" value="NZ_BMCG01000002.1"/>
</dbReference>
<evidence type="ECO:0000313" key="14">
    <source>
        <dbReference type="Proteomes" id="UP000620266"/>
    </source>
</evidence>
<dbReference type="SUPFAM" id="SSF54534">
    <property type="entry name" value="FKBP-like"/>
    <property type="match status" value="1"/>
</dbReference>
<dbReference type="SUPFAM" id="SSF109998">
    <property type="entry name" value="Triger factor/SurA peptide-binding domain-like"/>
    <property type="match status" value="1"/>
</dbReference>
<keyword evidence="6" id="KW-0472">Membrane</keyword>
<comment type="similarity">
    <text evidence="8">Belongs to the PpiD chaperone family.</text>
</comment>
<keyword evidence="7" id="KW-0143">Chaperone</keyword>
<dbReference type="InterPro" id="IPR027304">
    <property type="entry name" value="Trigger_fact/SurA_dom_sf"/>
</dbReference>
<keyword evidence="5" id="KW-1133">Transmembrane helix</keyword>
<keyword evidence="2" id="KW-1003">Cell membrane</keyword>
<dbReference type="PROSITE" id="PS50198">
    <property type="entry name" value="PPIC_PPIASE_2"/>
    <property type="match status" value="1"/>
</dbReference>
<accession>A0A8J2XUS4</accession>
<dbReference type="InterPro" id="IPR052029">
    <property type="entry name" value="PpiD_chaperone"/>
</dbReference>
<dbReference type="InterPro" id="IPR000297">
    <property type="entry name" value="PPIase_PpiC"/>
</dbReference>
<dbReference type="Proteomes" id="UP000620266">
    <property type="component" value="Unassembled WGS sequence"/>
</dbReference>
<evidence type="ECO:0000256" key="11">
    <source>
        <dbReference type="PROSITE-ProRule" id="PRU00278"/>
    </source>
</evidence>
<comment type="caution">
    <text evidence="13">The sequence shown here is derived from an EMBL/GenBank/DDBJ whole genome shotgun (WGS) entry which is preliminary data.</text>
</comment>
<evidence type="ECO:0000256" key="3">
    <source>
        <dbReference type="ARBA" id="ARBA00022519"/>
    </source>
</evidence>
<dbReference type="AlphaFoldDB" id="A0A8J2XUS4"/>
<protein>
    <recommendedName>
        <fullName evidence="9">Periplasmic chaperone PpiD</fullName>
    </recommendedName>
    <alternativeName>
        <fullName evidence="10">Periplasmic folding chaperone</fullName>
    </alternativeName>
</protein>
<dbReference type="Pfam" id="PF13616">
    <property type="entry name" value="Rotamase_3"/>
    <property type="match status" value="1"/>
</dbReference>
<dbReference type="GO" id="GO:0003755">
    <property type="term" value="F:peptidyl-prolyl cis-trans isomerase activity"/>
    <property type="evidence" value="ECO:0007669"/>
    <property type="project" value="UniProtKB-KW"/>
</dbReference>
<name>A0A8J2XUS4_9BURK</name>
<comment type="subcellular location">
    <subcellularLocation>
        <location evidence="1">Cell inner membrane</location>
        <topology evidence="1">Single-pass type II membrane protein</topology>
        <orientation evidence="1">Periplasmic side</orientation>
    </subcellularLocation>
</comment>
<keyword evidence="3" id="KW-0997">Cell inner membrane</keyword>
<dbReference type="EMBL" id="BMCG01000002">
    <property type="protein sequence ID" value="GGC00644.1"/>
    <property type="molecule type" value="Genomic_DNA"/>
</dbReference>
<evidence type="ECO:0000256" key="9">
    <source>
        <dbReference type="ARBA" id="ARBA00040743"/>
    </source>
</evidence>
<keyword evidence="14" id="KW-1185">Reference proteome</keyword>
<evidence type="ECO:0000256" key="2">
    <source>
        <dbReference type="ARBA" id="ARBA00022475"/>
    </source>
</evidence>
<evidence type="ECO:0000256" key="6">
    <source>
        <dbReference type="ARBA" id="ARBA00023136"/>
    </source>
</evidence>
<proteinExistence type="inferred from homology"/>
<evidence type="ECO:0000256" key="7">
    <source>
        <dbReference type="ARBA" id="ARBA00023186"/>
    </source>
</evidence>
<reference evidence="13" key="1">
    <citation type="journal article" date="2014" name="Int. J. Syst. Evol. Microbiol.">
        <title>Complete genome sequence of Corynebacterium casei LMG S-19264T (=DSM 44701T), isolated from a smear-ripened cheese.</title>
        <authorList>
            <consortium name="US DOE Joint Genome Institute (JGI-PGF)"/>
            <person name="Walter F."/>
            <person name="Albersmeier A."/>
            <person name="Kalinowski J."/>
            <person name="Ruckert C."/>
        </authorList>
    </citation>
    <scope>NUCLEOTIDE SEQUENCE</scope>
    <source>
        <strain evidence="13">CCM 7086</strain>
    </source>
</reference>
<dbReference type="Pfam" id="PF13624">
    <property type="entry name" value="SurA_N_3"/>
    <property type="match status" value="1"/>
</dbReference>
<dbReference type="Gene3D" id="1.10.4030.10">
    <property type="entry name" value="Porin chaperone SurA, peptide-binding domain"/>
    <property type="match status" value="1"/>
</dbReference>
<evidence type="ECO:0000256" key="5">
    <source>
        <dbReference type="ARBA" id="ARBA00022989"/>
    </source>
</evidence>
<evidence type="ECO:0000259" key="12">
    <source>
        <dbReference type="PROSITE" id="PS50198"/>
    </source>
</evidence>